<dbReference type="RefSeq" id="NP_001190367.1">
    <property type="nucleotide sequence ID" value="NM_001203438.2"/>
</dbReference>
<dbReference type="SUPFAM" id="SSF82185">
    <property type="entry name" value="Histone H3 K4-specific methyltransferase SET7/9 N-terminal domain"/>
    <property type="match status" value="1"/>
</dbReference>
<dbReference type="InterPro" id="IPR003409">
    <property type="entry name" value="MORN"/>
</dbReference>
<dbReference type="AlphaFoldDB" id="F4K9Z1"/>
<evidence type="ECO:0000313" key="3">
    <source>
        <dbReference type="Araport" id="AT5G22640"/>
    </source>
</evidence>
<feature type="compositionally biased region" description="Basic and acidic residues" evidence="2">
    <location>
        <begin position="552"/>
        <end position="564"/>
    </location>
</feature>
<keyword evidence="7 8" id="KW-1267">Proteomics identification</keyword>
<sequence>MANEELTESQQQEDPSQQLPNADEEKGSDSDSNSDSDASSQSSGDDFYISESENEAEGDNTIFNYVRPSDIPPDPNANPETNIRRFNRVLDGKRVKRMQEEEEDKYTFYEDLFDFPRDPERWKEQDLREIWADGPLEMTKPGWDPAWADEDDWDVVNDEIQEGRDPGIQPFYVPYRKPYPAIPDNHYDIENAKGVVEELDRIEEFLQWVSYIFPDGSSYEGTVWDDLAQGKGVYIAENGLVRYEGEWLQNDMEGHGVIDVDIPDIEPIPGSKLEAKMRAEGRIIKRDYMTPEDRKWLEMDVEDSVALTDGNFQVPFYENEEWVTQFGEKPEKGRYRYAGQWKHSRMHGCGVYEVNERILYGRFYFGELLEEEHGCTVDICALHSGLAEVAAAKARMFVNKPDGMIREERGPYGDPQHPYFYEEDDVWMAPGFINQFYEVPEYWETYVGEVDQEREMWLNSFYKAPLRLPMPAELEHWWENVEVTPEFVLLNKEPEPDPNDPSKLVQKEDPVILHTPTGRIINYVEDEKHGIRLFWQPPLEEGEEKVVTAKEKIQENKQEEKYKDDDDEDDDDGDDDDDDDDDDDLGPSSFGSADKGRRNSPFSSSSLSFASCTLFPAVQSRLESSFLAWKQHRAEPSKVNTGIIKGADTASASIHFPPLSSNNARLKMGKVANRGCVQRSYGSSRSQSQLMSLSRLLSCNASSSSSPPDSSSSEYLKDSGLWETPVGDMSVVLSLQIQTKCSDLFAETPAVS</sequence>
<evidence type="ECO:0000313" key="5">
    <source>
        <dbReference type="Proteomes" id="UP000006548"/>
    </source>
</evidence>
<dbReference type="GO" id="GO:0016020">
    <property type="term" value="C:membrane"/>
    <property type="evidence" value="ECO:0007669"/>
    <property type="project" value="UniProtKB-ARBA"/>
</dbReference>
<dbReference type="TAIR" id="AT5G22640">
    <property type="gene designation" value="EMB1211"/>
</dbReference>
<feature type="compositionally biased region" description="Acidic residues" evidence="2">
    <location>
        <begin position="565"/>
        <end position="585"/>
    </location>
</feature>
<dbReference type="GeneID" id="832327"/>
<reference evidence="4 5" key="1">
    <citation type="journal article" date="2000" name="Nature">
        <title>Sequence and analysis of chromosome 5 of the plant Arabidopsis thaliana.</title>
        <authorList>
            <consortium name="Kazusa DNA Research Institute"/>
            <consortium name="Cold Spring Harbor and Washington University in St Louis Sequencing Consortium"/>
            <consortium name="European Union Arabidopsis Genome Sequencing Consortium"/>
            <person name="Tabata S."/>
            <person name="Kaneko T."/>
            <person name="Nakamura Y."/>
            <person name="Kotani H."/>
            <person name="Kato T."/>
            <person name="Asamizu E."/>
            <person name="Miyajima N."/>
            <person name="Sasamoto S."/>
            <person name="Kimura T."/>
            <person name="Hosouchi T."/>
            <person name="Kawashima K."/>
            <person name="Kohara M."/>
            <person name="Matsumoto M."/>
            <person name="Matsuno A."/>
            <person name="Muraki A."/>
            <person name="Nakayama S."/>
            <person name="Nakazaki N."/>
            <person name="Naruo K."/>
            <person name="Okumura S."/>
            <person name="Shinpo S."/>
            <person name="Takeuchi C."/>
            <person name="Wada T."/>
            <person name="Watanabe A."/>
            <person name="Yamada M."/>
            <person name="Yasuda M."/>
            <person name="Sato S."/>
            <person name="de la Bastide M."/>
            <person name="Huang E."/>
            <person name="Spiegel L."/>
            <person name="Gnoj L."/>
            <person name="O'Shaughnessy A."/>
            <person name="Preston R."/>
            <person name="Habermann K."/>
            <person name="Murray J."/>
            <person name="Johnson D."/>
            <person name="Rohlfing T."/>
            <person name="Nelson J."/>
            <person name="Stoneking T."/>
            <person name="Pepin K."/>
            <person name="Spieth J."/>
            <person name="Sekhon M."/>
            <person name="Armstrong J."/>
            <person name="Becker M."/>
            <person name="Belter E."/>
            <person name="Cordum H."/>
            <person name="Cordes M."/>
            <person name="Courtney L."/>
            <person name="Courtney W."/>
            <person name="Dante M."/>
            <person name="Du H."/>
            <person name="Edwards J."/>
            <person name="Fryman J."/>
            <person name="Haakensen B."/>
            <person name="Lamar E."/>
            <person name="Latreille P."/>
            <person name="Leonard S."/>
            <person name="Meyer R."/>
            <person name="Mulvaney E."/>
            <person name="Ozersky P."/>
            <person name="Riley A."/>
            <person name="Strowmatt C."/>
            <person name="Wagner-McPherson C."/>
            <person name="Wollam A."/>
            <person name="Yoakum M."/>
            <person name="Bell M."/>
            <person name="Dedhia N."/>
            <person name="Parnell L."/>
            <person name="Shah R."/>
            <person name="Rodriguez M."/>
            <person name="See L.H."/>
            <person name="Vil D."/>
            <person name="Baker J."/>
            <person name="Kirchoff K."/>
            <person name="Toth K."/>
            <person name="King L."/>
            <person name="Bahret A."/>
            <person name="Miller B."/>
            <person name="Marra M."/>
            <person name="Martienssen R."/>
            <person name="McCombie W.R."/>
            <person name="Wilson R.K."/>
            <person name="Murphy G."/>
            <person name="Bancroft I."/>
            <person name="Volckaert G."/>
            <person name="Wambutt R."/>
            <person name="Dusterhoft A."/>
            <person name="Stiekema W."/>
            <person name="Pohl T."/>
            <person name="Entian K.D."/>
            <person name="Terryn N."/>
            <person name="Hartley N."/>
            <person name="Bent E."/>
            <person name="Johnson S."/>
            <person name="Langham S.A."/>
            <person name="McCullagh B."/>
            <person name="Robben J."/>
            <person name="Grymonprez B."/>
            <person name="Zimmermann W."/>
            <person name="Ramsperger U."/>
            <person name="Wedler H."/>
            <person name="Balke K."/>
            <person name="Wedler E."/>
            <person name="Peters S."/>
            <person name="van Staveren M."/>
            <person name="Dirkse W."/>
            <person name="Mooijman P."/>
            <person name="Lankhorst R.K."/>
            <person name="Weitzenegger T."/>
            <person name="Bothe G."/>
            <person name="Rose M."/>
            <person name="Hauf J."/>
            <person name="Berneiser S."/>
            <person name="Hempel S."/>
            <person name="Feldpausch M."/>
            <person name="Lamberth S."/>
            <person name="Villarroel R."/>
            <person name="Gielen J."/>
            <person name="Ardiles W."/>
            <person name="Bents O."/>
            <person name="Lemcke K."/>
            <person name="Kolesov G."/>
            <person name="Mayer K."/>
            <person name="Rudd S."/>
            <person name="Schoof H."/>
            <person name="Schueller C."/>
            <person name="Zaccaria P."/>
            <person name="Mewes H.W."/>
            <person name="Bevan M."/>
            <person name="Fransz P."/>
        </authorList>
    </citation>
    <scope>NUCLEOTIDE SEQUENCE [LARGE SCALE GENOMIC DNA]</scope>
    <source>
        <strain evidence="5">cv. Columbia</strain>
    </source>
</reference>
<feature type="compositionally biased region" description="Low complexity" evidence="2">
    <location>
        <begin position="30"/>
        <end position="46"/>
    </location>
</feature>
<feature type="region of interest" description="Disordered" evidence="2">
    <location>
        <begin position="552"/>
        <end position="600"/>
    </location>
</feature>
<dbReference type="PANTHER" id="PTHR43215">
    <property type="entry name" value="RADIAL SPOKE HEAD 1 HOMOLOG"/>
    <property type="match status" value="1"/>
</dbReference>
<dbReference type="ExpressionAtlas" id="F4K9Z1">
    <property type="expression patterns" value="baseline and differential"/>
</dbReference>
<protein>
    <submittedName>
        <fullName evidence="4">MORN (Membrane Occupation and Recognition Nexus) repeat-containing protein</fullName>
    </submittedName>
</protein>
<dbReference type="Proteomes" id="UP000006548">
    <property type="component" value="Chromosome 5"/>
</dbReference>
<evidence type="ECO:0007829" key="8">
    <source>
        <dbReference type="ProteomicsDB" id="F4K9Z1"/>
    </source>
</evidence>
<keyword evidence="1" id="KW-0677">Repeat</keyword>
<evidence type="ECO:0000313" key="6">
    <source>
        <dbReference type="TAIR" id="AT5G22640"/>
    </source>
</evidence>
<proteinExistence type="evidence at protein level"/>
<organism evidence="4 5">
    <name type="scientific">Arabidopsis thaliana</name>
    <name type="common">Mouse-ear cress</name>
    <dbReference type="NCBI Taxonomy" id="3702"/>
    <lineage>
        <taxon>Eukaryota</taxon>
        <taxon>Viridiplantae</taxon>
        <taxon>Streptophyta</taxon>
        <taxon>Embryophyta</taxon>
        <taxon>Tracheophyta</taxon>
        <taxon>Spermatophyta</taxon>
        <taxon>Magnoliopsida</taxon>
        <taxon>eudicotyledons</taxon>
        <taxon>Gunneridae</taxon>
        <taxon>Pentapetalae</taxon>
        <taxon>rosids</taxon>
        <taxon>malvids</taxon>
        <taxon>Brassicales</taxon>
        <taxon>Brassicaceae</taxon>
        <taxon>Camelineae</taxon>
        <taxon>Arabidopsis</taxon>
    </lineage>
</organism>
<dbReference type="Gene3D" id="2.20.110.10">
    <property type="entry name" value="Histone H3 K4-specific methyltransferase SET7/9 N-terminal domain"/>
    <property type="match status" value="1"/>
</dbReference>
<feature type="region of interest" description="Disordered" evidence="2">
    <location>
        <begin position="1"/>
        <end position="85"/>
    </location>
</feature>
<dbReference type="Pfam" id="PF02493">
    <property type="entry name" value="MORN"/>
    <property type="match status" value="3"/>
</dbReference>
<gene>
    <name evidence="6" type="primary">EMB1211</name>
    <name evidence="4" type="synonym">emb1211</name>
    <name evidence="4" type="synonym">embryo defective 1211</name>
    <name evidence="4" type="synonym">MDJ22.6</name>
    <name evidence="4" type="synonym">MDJ22_6</name>
    <name evidence="4" type="synonym">TIC100</name>
    <name evidence="3 4" type="ordered locus">At5g22640</name>
</gene>
<dbReference type="SMR" id="F4K9Z1"/>
<feature type="compositionally biased region" description="Polar residues" evidence="2">
    <location>
        <begin position="8"/>
        <end position="20"/>
    </location>
</feature>
<evidence type="ECO:0000256" key="1">
    <source>
        <dbReference type="ARBA" id="ARBA00022737"/>
    </source>
</evidence>
<dbReference type="HOGENOM" id="CLU_333013_0_0_1"/>
<name>F4K9Z1_ARATH</name>
<dbReference type="Araport" id="AT5G22640"/>
<dbReference type="EMBL" id="CP002688">
    <property type="protein sequence ID" value="AED93057.1"/>
    <property type="molecule type" value="Genomic_DNA"/>
</dbReference>
<accession>F4K9Z1</accession>
<evidence type="ECO:0000313" key="4">
    <source>
        <dbReference type="EMBL" id="AED93057.1"/>
    </source>
</evidence>
<reference evidence="5" key="2">
    <citation type="journal article" date="2017" name="Plant J.">
        <title>Araport11: a complete reannotation of the Arabidopsis thaliana reference genome.</title>
        <authorList>
            <person name="Cheng C.Y."/>
            <person name="Krishnakumar V."/>
            <person name="Chan A.P."/>
            <person name="Thibaud-Nissen F."/>
            <person name="Schobel S."/>
            <person name="Town C.D."/>
        </authorList>
    </citation>
    <scope>GENOME REANNOTATION</scope>
    <source>
        <strain evidence="5">cv. Columbia</strain>
    </source>
</reference>
<keyword evidence="5" id="KW-1185">Reference proteome</keyword>
<evidence type="ECO:0000256" key="2">
    <source>
        <dbReference type="SAM" id="MobiDB-lite"/>
    </source>
</evidence>
<dbReference type="OrthoDB" id="423343at2759"/>
<dbReference type="PANTHER" id="PTHR43215:SF13">
    <property type="entry name" value="PROTEIN TIC 100"/>
    <property type="match status" value="1"/>
</dbReference>
<evidence type="ECO:0007829" key="7">
    <source>
        <dbReference type="PeptideAtlas" id="F4K9Z1"/>
    </source>
</evidence>